<evidence type="ECO:0000313" key="4">
    <source>
        <dbReference type="EMBL" id="SFB40985.1"/>
    </source>
</evidence>
<feature type="transmembrane region" description="Helical" evidence="2">
    <location>
        <begin position="12"/>
        <end position="30"/>
    </location>
</feature>
<evidence type="ECO:0000259" key="3">
    <source>
        <dbReference type="Pfam" id="PF00892"/>
    </source>
</evidence>
<dbReference type="GO" id="GO:0016020">
    <property type="term" value="C:membrane"/>
    <property type="evidence" value="ECO:0007669"/>
    <property type="project" value="InterPro"/>
</dbReference>
<feature type="transmembrane region" description="Helical" evidence="2">
    <location>
        <begin position="174"/>
        <end position="190"/>
    </location>
</feature>
<evidence type="ECO:0000313" key="5">
    <source>
        <dbReference type="Proteomes" id="UP000198838"/>
    </source>
</evidence>
<feature type="domain" description="EamA" evidence="3">
    <location>
        <begin position="144"/>
        <end position="270"/>
    </location>
</feature>
<dbReference type="Pfam" id="PF00892">
    <property type="entry name" value="EamA"/>
    <property type="match status" value="2"/>
</dbReference>
<feature type="transmembrane region" description="Helical" evidence="2">
    <location>
        <begin position="66"/>
        <end position="83"/>
    </location>
</feature>
<feature type="transmembrane region" description="Helical" evidence="2">
    <location>
        <begin position="196"/>
        <end position="218"/>
    </location>
</feature>
<dbReference type="STRING" id="1120918.SAMN05216249_1461"/>
<dbReference type="AlphaFoldDB" id="A0A1I1ASF1"/>
<dbReference type="EMBL" id="FOJY01000046">
    <property type="protein sequence ID" value="SFB40985.1"/>
    <property type="molecule type" value="Genomic_DNA"/>
</dbReference>
<keyword evidence="2" id="KW-0812">Transmembrane</keyword>
<name>A0A1I1ASF1_9FIRM</name>
<dbReference type="OrthoDB" id="9814731at2"/>
<dbReference type="PANTHER" id="PTHR22911:SF79">
    <property type="entry name" value="MOBA-LIKE NTP TRANSFERASE DOMAIN-CONTAINING PROTEIN"/>
    <property type="match status" value="1"/>
</dbReference>
<keyword evidence="2" id="KW-1133">Transmembrane helix</keyword>
<sequence>MEKQLKFHGPLMMVFAALCFSTGGAVLKLVPWNPFTINGVRNIFAAMVIGTYIIFTHHKLKINKSVLFGTLCMFSMSTLFVLANKLTSAANAIILQYTCPVWIIVLMALLFRKKATKKEIITVIIVFIGILCFFYDSLGNGDIKGDLVAVLAGIFYAGLYIINEFKDGDSLSSFFFGQLLCGIVLSPNIVKETDFSPIVIISVIFLGAVQIGLAYIFFAEGTKHTPPVPACLISTIEPILNPIIVAIVWSEVMSPVSLAGAAIVVIAILTYNLSYIKFGK</sequence>
<feature type="transmembrane region" description="Helical" evidence="2">
    <location>
        <begin position="89"/>
        <end position="111"/>
    </location>
</feature>
<feature type="transmembrane region" description="Helical" evidence="2">
    <location>
        <begin position="36"/>
        <end position="54"/>
    </location>
</feature>
<dbReference type="PANTHER" id="PTHR22911">
    <property type="entry name" value="ACYL-MALONYL CONDENSING ENZYME-RELATED"/>
    <property type="match status" value="1"/>
</dbReference>
<dbReference type="RefSeq" id="WP_092874997.1">
    <property type="nucleotide sequence ID" value="NZ_FOJY01000046.1"/>
</dbReference>
<protein>
    <submittedName>
        <fullName evidence="4">Permease of the drug/metabolite transporter (DMT) superfamily</fullName>
    </submittedName>
</protein>
<feature type="transmembrane region" description="Helical" evidence="2">
    <location>
        <begin position="230"/>
        <end position="250"/>
    </location>
</feature>
<organism evidence="4 5">
    <name type="scientific">Acetitomaculum ruminis DSM 5522</name>
    <dbReference type="NCBI Taxonomy" id="1120918"/>
    <lineage>
        <taxon>Bacteria</taxon>
        <taxon>Bacillati</taxon>
        <taxon>Bacillota</taxon>
        <taxon>Clostridia</taxon>
        <taxon>Lachnospirales</taxon>
        <taxon>Lachnospiraceae</taxon>
        <taxon>Acetitomaculum</taxon>
    </lineage>
</organism>
<dbReference type="InterPro" id="IPR000620">
    <property type="entry name" value="EamA_dom"/>
</dbReference>
<accession>A0A1I1ASF1</accession>
<evidence type="ECO:0000256" key="2">
    <source>
        <dbReference type="SAM" id="Phobius"/>
    </source>
</evidence>
<gene>
    <name evidence="4" type="ORF">SAMN05216249_1461</name>
</gene>
<reference evidence="4 5" key="1">
    <citation type="submission" date="2016-10" db="EMBL/GenBank/DDBJ databases">
        <authorList>
            <person name="de Groot N.N."/>
        </authorList>
    </citation>
    <scope>NUCLEOTIDE SEQUENCE [LARGE SCALE GENOMIC DNA]</scope>
    <source>
        <strain evidence="4 5">DSM 5522</strain>
    </source>
</reference>
<dbReference type="SUPFAM" id="SSF103481">
    <property type="entry name" value="Multidrug resistance efflux transporter EmrE"/>
    <property type="match status" value="2"/>
</dbReference>
<feature type="transmembrane region" description="Helical" evidence="2">
    <location>
        <begin position="143"/>
        <end position="162"/>
    </location>
</feature>
<dbReference type="InterPro" id="IPR037185">
    <property type="entry name" value="EmrE-like"/>
</dbReference>
<evidence type="ECO:0000256" key="1">
    <source>
        <dbReference type="ARBA" id="ARBA00007362"/>
    </source>
</evidence>
<feature type="transmembrane region" description="Helical" evidence="2">
    <location>
        <begin position="120"/>
        <end position="137"/>
    </location>
</feature>
<keyword evidence="2" id="KW-0472">Membrane</keyword>
<proteinExistence type="inferred from homology"/>
<feature type="domain" description="EamA" evidence="3">
    <location>
        <begin position="9"/>
        <end position="134"/>
    </location>
</feature>
<feature type="transmembrane region" description="Helical" evidence="2">
    <location>
        <begin position="256"/>
        <end position="276"/>
    </location>
</feature>
<keyword evidence="5" id="KW-1185">Reference proteome</keyword>
<comment type="similarity">
    <text evidence="1">Belongs to the EamA transporter family.</text>
</comment>
<dbReference type="Proteomes" id="UP000198838">
    <property type="component" value="Unassembled WGS sequence"/>
</dbReference>